<dbReference type="Proteomes" id="UP000321685">
    <property type="component" value="Unassembled WGS sequence"/>
</dbReference>
<comment type="caution">
    <text evidence="2">The sequence shown here is derived from an EMBL/GenBank/DDBJ whole genome shotgun (WGS) entry which is preliminary data.</text>
</comment>
<evidence type="ECO:0008006" key="4">
    <source>
        <dbReference type="Google" id="ProtNLM"/>
    </source>
</evidence>
<sequence>MSVLRPDYVVLCLIGIVVAVVSLYALIHAARQRKDAFELADKLSKNAWLGIVGASSLFLLLIPIIQVIRYPSLPGVIVAFQGLYNQFTIFWLAGTVATLVYLVDVKPAVAGIGRGER</sequence>
<reference evidence="2 3" key="1">
    <citation type="submission" date="2019-07" db="EMBL/GenBank/DDBJ databases">
        <title>Whole genome shotgun sequence of Pseudonocardia sulfidoxydans NBRC 16205.</title>
        <authorList>
            <person name="Hosoyama A."/>
            <person name="Uohara A."/>
            <person name="Ohji S."/>
            <person name="Ichikawa N."/>
        </authorList>
    </citation>
    <scope>NUCLEOTIDE SEQUENCE [LARGE SCALE GENOMIC DNA]</scope>
    <source>
        <strain evidence="2 3">NBRC 16205</strain>
    </source>
</reference>
<dbReference type="AlphaFoldDB" id="A0A511DMZ4"/>
<name>A0A511DMZ4_9PSEU</name>
<dbReference type="EMBL" id="BJVJ01000078">
    <property type="protein sequence ID" value="GEL26181.1"/>
    <property type="molecule type" value="Genomic_DNA"/>
</dbReference>
<evidence type="ECO:0000313" key="2">
    <source>
        <dbReference type="EMBL" id="GEL26181.1"/>
    </source>
</evidence>
<dbReference type="Pfam" id="PF10724">
    <property type="entry name" value="DUF2516"/>
    <property type="match status" value="1"/>
</dbReference>
<feature type="transmembrane region" description="Helical" evidence="1">
    <location>
        <begin position="47"/>
        <end position="68"/>
    </location>
</feature>
<protein>
    <recommendedName>
        <fullName evidence="4">DUF2516 domain-containing protein</fullName>
    </recommendedName>
</protein>
<dbReference type="RefSeq" id="WP_246115340.1">
    <property type="nucleotide sequence ID" value="NZ_BJVJ01000078.1"/>
</dbReference>
<keyword evidence="1" id="KW-0472">Membrane</keyword>
<feature type="transmembrane region" description="Helical" evidence="1">
    <location>
        <begin position="6"/>
        <end position="27"/>
    </location>
</feature>
<feature type="transmembrane region" description="Helical" evidence="1">
    <location>
        <begin position="88"/>
        <end position="109"/>
    </location>
</feature>
<keyword evidence="1" id="KW-0812">Transmembrane</keyword>
<evidence type="ECO:0000256" key="1">
    <source>
        <dbReference type="SAM" id="Phobius"/>
    </source>
</evidence>
<gene>
    <name evidence="2" type="ORF">PSU4_51350</name>
</gene>
<dbReference type="InterPro" id="IPR019662">
    <property type="entry name" value="DUF2516"/>
</dbReference>
<organism evidence="2 3">
    <name type="scientific">Pseudonocardia sulfidoxydans NBRC 16205</name>
    <dbReference type="NCBI Taxonomy" id="1223511"/>
    <lineage>
        <taxon>Bacteria</taxon>
        <taxon>Bacillati</taxon>
        <taxon>Actinomycetota</taxon>
        <taxon>Actinomycetes</taxon>
        <taxon>Pseudonocardiales</taxon>
        <taxon>Pseudonocardiaceae</taxon>
        <taxon>Pseudonocardia</taxon>
    </lineage>
</organism>
<accession>A0A511DMZ4</accession>
<keyword evidence="3" id="KW-1185">Reference proteome</keyword>
<evidence type="ECO:0000313" key="3">
    <source>
        <dbReference type="Proteomes" id="UP000321685"/>
    </source>
</evidence>
<proteinExistence type="predicted"/>
<keyword evidence="1" id="KW-1133">Transmembrane helix</keyword>